<dbReference type="RefSeq" id="WP_013707123.1">
    <property type="nucleotide sequence ID" value="NC_015388.1"/>
</dbReference>
<sequence>MTVCPKCHTVHGDEHRFCQRCGNPLVPEENVPPNYCSNCGTPYFPGQHFCTECGQRIKGTAESRPPRRPTVQDDLFYQPRPSRSRSQPTLTKKGFPKWTVGLVGLIIVAGAYFLWPQTSNRTPMVASPGTPVVSSPPVGRIDTLQREVERLAEKIRSAHMNKDMNLFISCYSPSYPDLGKLERETYETWKNFDFRTVSYNISNIRQFGPRHATADLVWNFQLYNNQTKAYELHRAVVNVTLEEIGGIWKIRESKDMGYS</sequence>
<keyword evidence="2" id="KW-0812">Transmembrane</keyword>
<name>F2NDE8_DESAR</name>
<protein>
    <recommendedName>
        <fullName evidence="3">DZANK-type domain-containing protein</fullName>
    </recommendedName>
</protein>
<dbReference type="EMBL" id="CP002629">
    <property type="protein sequence ID" value="AEB10014.1"/>
    <property type="molecule type" value="Genomic_DNA"/>
</dbReference>
<evidence type="ECO:0000313" key="5">
    <source>
        <dbReference type="Proteomes" id="UP000000483"/>
    </source>
</evidence>
<accession>F2NDE8</accession>
<feature type="domain" description="DZANK-type" evidence="3">
    <location>
        <begin position="4"/>
        <end position="54"/>
    </location>
</feature>
<dbReference type="AlphaFoldDB" id="F2NDE8"/>
<dbReference type="eggNOG" id="COG2816">
    <property type="taxonomic scope" value="Bacteria"/>
</dbReference>
<dbReference type="HOGENOM" id="CLU_1088710_0_0_7"/>
<keyword evidence="2" id="KW-1133">Transmembrane helix</keyword>
<proteinExistence type="predicted"/>
<reference evidence="4 5" key="1">
    <citation type="journal article" date="2011" name="Stand. Genomic Sci.">
        <title>Complete genome sequence of the acetate-degrading sulfate reducer Desulfobacca acetoxidans type strain (ASRB2).</title>
        <authorList>
            <person name="Goker M."/>
            <person name="Teshima H."/>
            <person name="Lapidus A."/>
            <person name="Nolan M."/>
            <person name="Lucas S."/>
            <person name="Hammon N."/>
            <person name="Deshpande S."/>
            <person name="Cheng J.F."/>
            <person name="Tapia R."/>
            <person name="Han C."/>
            <person name="Goodwin L."/>
            <person name="Pitluck S."/>
            <person name="Huntemann M."/>
            <person name="Liolios K."/>
            <person name="Ivanova N."/>
            <person name="Pagani I."/>
            <person name="Mavromatis K."/>
            <person name="Ovchinikova G."/>
            <person name="Pati A."/>
            <person name="Chen A."/>
            <person name="Palaniappan K."/>
            <person name="Land M."/>
            <person name="Hauser L."/>
            <person name="Brambilla E.M."/>
            <person name="Rohde M."/>
            <person name="Spring S."/>
            <person name="Detter J.C."/>
            <person name="Woyke T."/>
            <person name="Bristow J."/>
            <person name="Eisen J.A."/>
            <person name="Markowitz V."/>
            <person name="Hugenholtz P."/>
            <person name="Kyrpides N.C."/>
            <person name="Klenk H.P."/>
        </authorList>
    </citation>
    <scope>NUCLEOTIDE SEQUENCE [LARGE SCALE GENOMIC DNA]</scope>
    <source>
        <strain evidence="5">ATCC 700848 / DSM 11109 / ASRB2</strain>
    </source>
</reference>
<dbReference type="InterPro" id="IPR025874">
    <property type="entry name" value="DZR"/>
</dbReference>
<feature type="region of interest" description="Disordered" evidence="1">
    <location>
        <begin position="59"/>
        <end position="91"/>
    </location>
</feature>
<feature type="transmembrane region" description="Helical" evidence="2">
    <location>
        <begin position="95"/>
        <end position="115"/>
    </location>
</feature>
<gene>
    <name evidence="4" type="ordered locus">Desac_2185</name>
</gene>
<keyword evidence="5" id="KW-1185">Reference proteome</keyword>
<dbReference type="KEGG" id="dao:Desac_2185"/>
<dbReference type="Pfam" id="PF12773">
    <property type="entry name" value="DZR"/>
    <property type="match status" value="1"/>
</dbReference>
<organism evidence="4 5">
    <name type="scientific">Desulfobacca acetoxidans (strain ATCC 700848 / DSM 11109 / ASRB2)</name>
    <dbReference type="NCBI Taxonomy" id="880072"/>
    <lineage>
        <taxon>Bacteria</taxon>
        <taxon>Pseudomonadati</taxon>
        <taxon>Thermodesulfobacteriota</taxon>
        <taxon>Desulfobaccia</taxon>
        <taxon>Desulfobaccales</taxon>
        <taxon>Desulfobaccaceae</taxon>
        <taxon>Desulfobacca</taxon>
    </lineage>
</organism>
<reference evidence="5" key="2">
    <citation type="submission" date="2011-03" db="EMBL/GenBank/DDBJ databases">
        <title>The complete genome of Desulfobacca acetoxidans DSM 11109.</title>
        <authorList>
            <consortium name="US DOE Joint Genome Institute (JGI-PGF)"/>
            <person name="Lucas S."/>
            <person name="Copeland A."/>
            <person name="Lapidus A."/>
            <person name="Bruce D."/>
            <person name="Goodwin L."/>
            <person name="Pitluck S."/>
            <person name="Peters L."/>
            <person name="Kyrpides N."/>
            <person name="Mavromatis K."/>
            <person name="Ivanova N."/>
            <person name="Ovchinnikova G."/>
            <person name="Teshima H."/>
            <person name="Detter J.C."/>
            <person name="Han C."/>
            <person name="Land M."/>
            <person name="Hauser L."/>
            <person name="Markowitz V."/>
            <person name="Cheng J.-F."/>
            <person name="Hugenholtz P."/>
            <person name="Woyke T."/>
            <person name="Wu D."/>
            <person name="Spring S."/>
            <person name="Schueler E."/>
            <person name="Brambilla E."/>
            <person name="Klenk H.-P."/>
            <person name="Eisen J.A."/>
        </authorList>
    </citation>
    <scope>NUCLEOTIDE SEQUENCE [LARGE SCALE GENOMIC DNA]</scope>
    <source>
        <strain evidence="5">ATCC 700848 / DSM 11109 / ASRB2</strain>
    </source>
</reference>
<dbReference type="OrthoDB" id="1178869at2"/>
<evidence type="ECO:0000256" key="2">
    <source>
        <dbReference type="SAM" id="Phobius"/>
    </source>
</evidence>
<evidence type="ECO:0000313" key="4">
    <source>
        <dbReference type="EMBL" id="AEB10014.1"/>
    </source>
</evidence>
<evidence type="ECO:0000256" key="1">
    <source>
        <dbReference type="SAM" id="MobiDB-lite"/>
    </source>
</evidence>
<keyword evidence="2" id="KW-0472">Membrane</keyword>
<evidence type="ECO:0000259" key="3">
    <source>
        <dbReference type="Pfam" id="PF12773"/>
    </source>
</evidence>
<dbReference type="Proteomes" id="UP000000483">
    <property type="component" value="Chromosome"/>
</dbReference>